<dbReference type="SUPFAM" id="SSF144091">
    <property type="entry name" value="Rhomboid-like"/>
    <property type="match status" value="1"/>
</dbReference>
<keyword evidence="4" id="KW-0378">Hydrolase</keyword>
<dbReference type="Gene3D" id="1.20.1540.10">
    <property type="entry name" value="Rhomboid-like"/>
    <property type="match status" value="1"/>
</dbReference>
<evidence type="ECO:0000313" key="9">
    <source>
        <dbReference type="EMBL" id="KAK3402146.1"/>
    </source>
</evidence>
<keyword evidence="3 7" id="KW-0812">Transmembrane</keyword>
<evidence type="ECO:0000256" key="3">
    <source>
        <dbReference type="ARBA" id="ARBA00022692"/>
    </source>
</evidence>
<reference evidence="9" key="1">
    <citation type="journal article" date="2023" name="Mol. Phylogenet. Evol.">
        <title>Genome-scale phylogeny and comparative genomics of the fungal order Sordariales.</title>
        <authorList>
            <person name="Hensen N."/>
            <person name="Bonometti L."/>
            <person name="Westerberg I."/>
            <person name="Brannstrom I.O."/>
            <person name="Guillou S."/>
            <person name="Cros-Aarteil S."/>
            <person name="Calhoun S."/>
            <person name="Haridas S."/>
            <person name="Kuo A."/>
            <person name="Mondo S."/>
            <person name="Pangilinan J."/>
            <person name="Riley R."/>
            <person name="LaButti K."/>
            <person name="Andreopoulos B."/>
            <person name="Lipzen A."/>
            <person name="Chen C."/>
            <person name="Yan M."/>
            <person name="Daum C."/>
            <person name="Ng V."/>
            <person name="Clum A."/>
            <person name="Steindorff A."/>
            <person name="Ohm R.A."/>
            <person name="Martin F."/>
            <person name="Silar P."/>
            <person name="Natvig D.O."/>
            <person name="Lalanne C."/>
            <person name="Gautier V."/>
            <person name="Ament-Velasquez S.L."/>
            <person name="Kruys A."/>
            <person name="Hutchinson M.I."/>
            <person name="Powell A.J."/>
            <person name="Barry K."/>
            <person name="Miller A.N."/>
            <person name="Grigoriev I.V."/>
            <person name="Debuchy R."/>
            <person name="Gladieux P."/>
            <person name="Hiltunen Thoren M."/>
            <person name="Johannesson H."/>
        </authorList>
    </citation>
    <scope>NUCLEOTIDE SEQUENCE</scope>
    <source>
        <strain evidence="9">FGSC 1904</strain>
    </source>
</reference>
<dbReference type="PANTHER" id="PTHR43731:SF14">
    <property type="entry name" value="PRESENILIN-ASSOCIATED RHOMBOID-LIKE PROTEIN, MITOCHONDRIAL"/>
    <property type="match status" value="1"/>
</dbReference>
<evidence type="ECO:0000256" key="5">
    <source>
        <dbReference type="ARBA" id="ARBA00022989"/>
    </source>
</evidence>
<dbReference type="Pfam" id="PF01694">
    <property type="entry name" value="Rhomboid"/>
    <property type="match status" value="1"/>
</dbReference>
<dbReference type="Proteomes" id="UP001281003">
    <property type="component" value="Unassembled WGS sequence"/>
</dbReference>
<keyword evidence="5 7" id="KW-1133">Transmembrane helix</keyword>
<proteinExistence type="inferred from homology"/>
<evidence type="ECO:0000256" key="1">
    <source>
        <dbReference type="ARBA" id="ARBA00004141"/>
    </source>
</evidence>
<evidence type="ECO:0000256" key="2">
    <source>
        <dbReference type="ARBA" id="ARBA00009045"/>
    </source>
</evidence>
<dbReference type="InterPro" id="IPR022764">
    <property type="entry name" value="Peptidase_S54_rhomboid_dom"/>
</dbReference>
<keyword evidence="6 7" id="KW-0472">Membrane</keyword>
<comment type="caution">
    <text evidence="9">The sequence shown here is derived from an EMBL/GenBank/DDBJ whole genome shotgun (WGS) entry which is preliminary data.</text>
</comment>
<evidence type="ECO:0000256" key="6">
    <source>
        <dbReference type="ARBA" id="ARBA00023136"/>
    </source>
</evidence>
<evidence type="ECO:0000256" key="4">
    <source>
        <dbReference type="ARBA" id="ARBA00022801"/>
    </source>
</evidence>
<keyword evidence="10" id="KW-1185">Reference proteome</keyword>
<dbReference type="PANTHER" id="PTHR43731">
    <property type="entry name" value="RHOMBOID PROTEASE"/>
    <property type="match status" value="1"/>
</dbReference>
<evidence type="ECO:0000313" key="10">
    <source>
        <dbReference type="Proteomes" id="UP001281003"/>
    </source>
</evidence>
<comment type="similarity">
    <text evidence="2">Belongs to the peptidase S54 family.</text>
</comment>
<name>A0AAE0PLM4_SORBR</name>
<reference evidence="9" key="2">
    <citation type="submission" date="2023-07" db="EMBL/GenBank/DDBJ databases">
        <authorList>
            <consortium name="Lawrence Berkeley National Laboratory"/>
            <person name="Haridas S."/>
            <person name="Hensen N."/>
            <person name="Bonometti L."/>
            <person name="Westerberg I."/>
            <person name="Brannstrom I.O."/>
            <person name="Guillou S."/>
            <person name="Cros-Aarteil S."/>
            <person name="Calhoun S."/>
            <person name="Kuo A."/>
            <person name="Mondo S."/>
            <person name="Pangilinan J."/>
            <person name="Riley R."/>
            <person name="LaButti K."/>
            <person name="Andreopoulos B."/>
            <person name="Lipzen A."/>
            <person name="Chen C."/>
            <person name="Yanf M."/>
            <person name="Daum C."/>
            <person name="Ng V."/>
            <person name="Clum A."/>
            <person name="Steindorff A."/>
            <person name="Ohm R."/>
            <person name="Martin F."/>
            <person name="Silar P."/>
            <person name="Natvig D."/>
            <person name="Lalanne C."/>
            <person name="Gautier V."/>
            <person name="Ament-velasquez S.L."/>
            <person name="Kruys A."/>
            <person name="Hutchinson M.I."/>
            <person name="Powell A.J."/>
            <person name="Barry K."/>
            <person name="Miller A.N."/>
            <person name="Grigoriev I.V."/>
            <person name="Debuchy R."/>
            <person name="Gladieux P."/>
            <person name="Thoren M.H."/>
            <person name="Johannesson H."/>
        </authorList>
    </citation>
    <scope>NUCLEOTIDE SEQUENCE</scope>
    <source>
        <strain evidence="9">FGSC 1904</strain>
    </source>
</reference>
<dbReference type="GO" id="GO:0004252">
    <property type="term" value="F:serine-type endopeptidase activity"/>
    <property type="evidence" value="ECO:0007669"/>
    <property type="project" value="InterPro"/>
</dbReference>
<feature type="transmembrane region" description="Helical" evidence="7">
    <location>
        <begin position="53"/>
        <end position="75"/>
    </location>
</feature>
<sequence>MSDLLSKATLERVDRIIAQAPFTFCPDFLLFNEQWRRSPFLGRFLISNFKKGWFVYVFCGVNVAVFALWHCPSLLELPSKLRSFIRSASPQQAKNSSGRGGSTRVPPKKRVVTIHDLPRAPISSNRTASGASLFGQPAHWKTLYQHFTHSLDNLAQGRWWTMVTGAISHNELEHIGKNLVAFVCLASIAIDCGVSNGQLIWISLGSAVAGGAAQLWHNSRLLENDRLLRARGVYVSYRALGASGIVSGLSVAVALCSPDSLVQLSVPFLRRPPTVPVWTLPVFSCAWDMWMLNDPSSRIAHHAHLGGALFGGLYAFIARRGHY</sequence>
<dbReference type="GO" id="GO:0016020">
    <property type="term" value="C:membrane"/>
    <property type="evidence" value="ECO:0007669"/>
    <property type="project" value="UniProtKB-SubCell"/>
</dbReference>
<evidence type="ECO:0000256" key="7">
    <source>
        <dbReference type="SAM" id="Phobius"/>
    </source>
</evidence>
<evidence type="ECO:0000259" key="8">
    <source>
        <dbReference type="Pfam" id="PF01694"/>
    </source>
</evidence>
<accession>A0AAE0PLM4</accession>
<feature type="domain" description="Peptidase S54 rhomboid" evidence="8">
    <location>
        <begin position="157"/>
        <end position="319"/>
    </location>
</feature>
<dbReference type="GO" id="GO:0006465">
    <property type="term" value="P:signal peptide processing"/>
    <property type="evidence" value="ECO:0007669"/>
    <property type="project" value="TreeGrafter"/>
</dbReference>
<dbReference type="InterPro" id="IPR050925">
    <property type="entry name" value="Rhomboid_protease_S54"/>
</dbReference>
<gene>
    <name evidence="9" type="ORF">B0T20DRAFT_403592</name>
</gene>
<dbReference type="InterPro" id="IPR035952">
    <property type="entry name" value="Rhomboid-like_sf"/>
</dbReference>
<organism evidence="9 10">
    <name type="scientific">Sordaria brevicollis</name>
    <dbReference type="NCBI Taxonomy" id="83679"/>
    <lineage>
        <taxon>Eukaryota</taxon>
        <taxon>Fungi</taxon>
        <taxon>Dikarya</taxon>
        <taxon>Ascomycota</taxon>
        <taxon>Pezizomycotina</taxon>
        <taxon>Sordariomycetes</taxon>
        <taxon>Sordariomycetidae</taxon>
        <taxon>Sordariales</taxon>
        <taxon>Sordariaceae</taxon>
        <taxon>Sordaria</taxon>
    </lineage>
</organism>
<protein>
    <recommendedName>
        <fullName evidence="8">Peptidase S54 rhomboid domain-containing protein</fullName>
    </recommendedName>
</protein>
<feature type="transmembrane region" description="Helical" evidence="7">
    <location>
        <begin position="299"/>
        <end position="317"/>
    </location>
</feature>
<feature type="transmembrane region" description="Helical" evidence="7">
    <location>
        <begin position="235"/>
        <end position="255"/>
    </location>
</feature>
<dbReference type="EMBL" id="JAUTDP010000002">
    <property type="protein sequence ID" value="KAK3402146.1"/>
    <property type="molecule type" value="Genomic_DNA"/>
</dbReference>
<comment type="subcellular location">
    <subcellularLocation>
        <location evidence="1">Membrane</location>
        <topology evidence="1">Multi-pass membrane protein</topology>
    </subcellularLocation>
</comment>
<dbReference type="AlphaFoldDB" id="A0AAE0PLM4"/>